<proteinExistence type="predicted"/>
<comment type="caution">
    <text evidence="1">The sequence shown here is derived from an EMBL/GenBank/DDBJ whole genome shotgun (WGS) entry which is preliminary data.</text>
</comment>
<evidence type="ECO:0000313" key="2">
    <source>
        <dbReference type="Proteomes" id="UP001589733"/>
    </source>
</evidence>
<dbReference type="EMBL" id="JBHLYR010000026">
    <property type="protein sequence ID" value="MFB9991961.1"/>
    <property type="molecule type" value="Genomic_DNA"/>
</dbReference>
<sequence length="162" mass="17712">MTPPSVAGRVTMPGTTVSINVPSGFIPMPTDILQLQYSRGGVPPTQGYSTPGPNWEVNIASALRKVALPKSDVLSVQKSLENSVNITPGFRWVKRGIERVGGRDWIVLQFWVNEVDTPIYNHLRVSAEGQQTLVGTANVTKKLYAKYAPQLDAAMRSLKQHG</sequence>
<organism evidence="1 2">
    <name type="scientific">Deinococcus oregonensis</name>
    <dbReference type="NCBI Taxonomy" id="1805970"/>
    <lineage>
        <taxon>Bacteria</taxon>
        <taxon>Thermotogati</taxon>
        <taxon>Deinococcota</taxon>
        <taxon>Deinococci</taxon>
        <taxon>Deinococcales</taxon>
        <taxon>Deinococcaceae</taxon>
        <taxon>Deinococcus</taxon>
    </lineage>
</organism>
<name>A0ABV6AZ99_9DEIO</name>
<accession>A0ABV6AZ99</accession>
<gene>
    <name evidence="1" type="ORF">ACFFLM_08310</name>
</gene>
<evidence type="ECO:0008006" key="3">
    <source>
        <dbReference type="Google" id="ProtNLM"/>
    </source>
</evidence>
<protein>
    <recommendedName>
        <fullName evidence="3">Lipoprotein</fullName>
    </recommendedName>
</protein>
<dbReference type="Proteomes" id="UP001589733">
    <property type="component" value="Unassembled WGS sequence"/>
</dbReference>
<dbReference type="RefSeq" id="WP_380007987.1">
    <property type="nucleotide sequence ID" value="NZ_JBHLYR010000026.1"/>
</dbReference>
<reference evidence="1 2" key="1">
    <citation type="submission" date="2024-09" db="EMBL/GenBank/DDBJ databases">
        <authorList>
            <person name="Sun Q."/>
            <person name="Mori K."/>
        </authorList>
    </citation>
    <scope>NUCLEOTIDE SEQUENCE [LARGE SCALE GENOMIC DNA]</scope>
    <source>
        <strain evidence="1 2">JCM 13503</strain>
    </source>
</reference>
<keyword evidence="2" id="KW-1185">Reference proteome</keyword>
<evidence type="ECO:0000313" key="1">
    <source>
        <dbReference type="EMBL" id="MFB9991961.1"/>
    </source>
</evidence>